<dbReference type="InterPro" id="IPR050350">
    <property type="entry name" value="Compl-Cell_Adhes-Reg"/>
</dbReference>
<gene>
    <name evidence="15" type="primary">LOC100901831</name>
</gene>
<keyword evidence="10" id="KW-1133">Transmembrane helix</keyword>
<keyword evidence="7" id="KW-0325">Glycoprotein</keyword>
<dbReference type="InterPro" id="IPR000436">
    <property type="entry name" value="Sushi_SCR_CCP_dom"/>
</dbReference>
<protein>
    <submittedName>
        <fullName evidence="15">Uncharacterized protein LOC100901831</fullName>
    </submittedName>
</protein>
<evidence type="ECO:0000256" key="4">
    <source>
        <dbReference type="ARBA" id="ARBA00022737"/>
    </source>
</evidence>
<dbReference type="Gene3D" id="2.60.120.260">
    <property type="entry name" value="Galactose-binding domain-like"/>
    <property type="match status" value="1"/>
</dbReference>
<evidence type="ECO:0000259" key="13">
    <source>
        <dbReference type="PROSITE" id="PS50923"/>
    </source>
</evidence>
<evidence type="ECO:0000256" key="7">
    <source>
        <dbReference type="ARBA" id="ARBA00023180"/>
    </source>
</evidence>
<dbReference type="InterPro" id="IPR016186">
    <property type="entry name" value="C-type_lectin-like/link_sf"/>
</dbReference>
<dbReference type="Gene3D" id="2.10.70.10">
    <property type="entry name" value="Complement Module, domain 1"/>
    <property type="match status" value="2"/>
</dbReference>
<dbReference type="Proteomes" id="UP000694867">
    <property type="component" value="Unplaced"/>
</dbReference>
<evidence type="ECO:0000259" key="12">
    <source>
        <dbReference type="PROSITE" id="PS50041"/>
    </source>
</evidence>
<dbReference type="InterPro" id="IPR001304">
    <property type="entry name" value="C-type_lectin-like"/>
</dbReference>
<dbReference type="InterPro" id="IPR016187">
    <property type="entry name" value="CTDL_fold"/>
</dbReference>
<keyword evidence="1 8" id="KW-0768">Sushi</keyword>
<feature type="region of interest" description="Disordered" evidence="9">
    <location>
        <begin position="518"/>
        <end position="538"/>
    </location>
</feature>
<accession>A0AAJ6VXL1</accession>
<dbReference type="GeneID" id="100901831"/>
<keyword evidence="2" id="KW-0479">Metal-binding</keyword>
<evidence type="ECO:0000256" key="5">
    <source>
        <dbReference type="ARBA" id="ARBA00022837"/>
    </source>
</evidence>
<keyword evidence="10" id="KW-0812">Transmembrane</keyword>
<evidence type="ECO:0000313" key="15">
    <source>
        <dbReference type="RefSeq" id="XP_003743718.1"/>
    </source>
</evidence>
<dbReference type="SUPFAM" id="SSF57535">
    <property type="entry name" value="Complement control module/SCR domain"/>
    <property type="match status" value="1"/>
</dbReference>
<dbReference type="Pfam" id="PF00059">
    <property type="entry name" value="Lectin_C"/>
    <property type="match status" value="1"/>
</dbReference>
<evidence type="ECO:0000256" key="10">
    <source>
        <dbReference type="SAM" id="Phobius"/>
    </source>
</evidence>
<evidence type="ECO:0000256" key="2">
    <source>
        <dbReference type="ARBA" id="ARBA00022723"/>
    </source>
</evidence>
<organism evidence="14 15">
    <name type="scientific">Galendromus occidentalis</name>
    <name type="common">western predatory mite</name>
    <dbReference type="NCBI Taxonomy" id="34638"/>
    <lineage>
        <taxon>Eukaryota</taxon>
        <taxon>Metazoa</taxon>
        <taxon>Ecdysozoa</taxon>
        <taxon>Arthropoda</taxon>
        <taxon>Chelicerata</taxon>
        <taxon>Arachnida</taxon>
        <taxon>Acari</taxon>
        <taxon>Parasitiformes</taxon>
        <taxon>Mesostigmata</taxon>
        <taxon>Gamasina</taxon>
        <taxon>Phytoseioidea</taxon>
        <taxon>Phytoseiidae</taxon>
        <taxon>Typhlodrominae</taxon>
        <taxon>Galendromus</taxon>
    </lineage>
</organism>
<keyword evidence="4" id="KW-0677">Repeat</keyword>
<dbReference type="SMART" id="SM00034">
    <property type="entry name" value="CLECT"/>
    <property type="match status" value="1"/>
</dbReference>
<dbReference type="SUPFAM" id="SSF56436">
    <property type="entry name" value="C-type lectin-like"/>
    <property type="match status" value="1"/>
</dbReference>
<evidence type="ECO:0000256" key="9">
    <source>
        <dbReference type="SAM" id="MobiDB-lite"/>
    </source>
</evidence>
<dbReference type="Pfam" id="PF00084">
    <property type="entry name" value="Sushi"/>
    <property type="match status" value="1"/>
</dbReference>
<dbReference type="InterPro" id="IPR035976">
    <property type="entry name" value="Sushi/SCR/CCP_sf"/>
</dbReference>
<proteinExistence type="predicted"/>
<keyword evidence="14" id="KW-1185">Reference proteome</keyword>
<evidence type="ECO:0000313" key="14">
    <source>
        <dbReference type="Proteomes" id="UP000694867"/>
    </source>
</evidence>
<evidence type="ECO:0000256" key="8">
    <source>
        <dbReference type="PROSITE-ProRule" id="PRU00302"/>
    </source>
</evidence>
<evidence type="ECO:0000256" key="6">
    <source>
        <dbReference type="ARBA" id="ARBA00023157"/>
    </source>
</evidence>
<comment type="caution">
    <text evidence="8">Lacks conserved residue(s) required for the propagation of feature annotation.</text>
</comment>
<dbReference type="KEGG" id="goe:100901831"/>
<keyword evidence="5" id="KW-0106">Calcium</keyword>
<sequence length="538" mass="59013">MGPNTCLYLAIFCVTWSQLLPTISGKRCPRPRLPRHSQIISQPTPPGSLEGFPESSLVKFECDAGYTLFGTGNATCSNGQWLRHDTECLLEVAEGNACQITSQADEYAGADLAADGDPRTCFSFDSHEKTVVWSVDTFQVYRVRVVTILSEHLLPNSTIEIRVGSHFPSTGAKFNKLCTRQSIGQVTEKKLQFLCEDHAAMGRYVSIAIEEPGQHRVSFCEVNVYSDWGLSVEDSCSSDPPLPSGTMRHVFKNQCIRFLGENTFASASSLCKSYGGTLVMPISRVFQNFIDFKVMRFVEKSFEQLVVSFWVNANRVNDSTWIDGNGTEIKGIQMTNKHPNGKCLVSEQKSWRPGACQGIHQTICVSNPVSCGSPSLPQHSAISERTNLGVDLSMAFNCEAGFRANLDSIKCLPEGTFSGEATCTAEGQIGFVEKAQSFLSSFRMFANFSAAALRAIIALIGALLAALTSALLWCSFCALRRVRISKLQTSKANQWSLTSFSVHMKDLPVTDSSRIFKSPVVEEKTSSPSAREESDPNA</sequence>
<reference evidence="15" key="1">
    <citation type="submission" date="2025-08" db="UniProtKB">
        <authorList>
            <consortium name="RefSeq"/>
        </authorList>
    </citation>
    <scope>IDENTIFICATION</scope>
</reference>
<dbReference type="PROSITE" id="PS50041">
    <property type="entry name" value="C_TYPE_LECTIN_2"/>
    <property type="match status" value="1"/>
</dbReference>
<dbReference type="CDD" id="cd00033">
    <property type="entry name" value="CCP"/>
    <property type="match status" value="1"/>
</dbReference>
<dbReference type="GO" id="GO:0046872">
    <property type="term" value="F:metal ion binding"/>
    <property type="evidence" value="ECO:0007669"/>
    <property type="project" value="UniProtKB-KW"/>
</dbReference>
<dbReference type="AlphaFoldDB" id="A0AAJ6VXL1"/>
<dbReference type="PROSITE" id="PS50923">
    <property type="entry name" value="SUSHI"/>
    <property type="match status" value="1"/>
</dbReference>
<dbReference type="InterPro" id="IPR006585">
    <property type="entry name" value="FTP1"/>
</dbReference>
<dbReference type="RefSeq" id="XP_003743718.1">
    <property type="nucleotide sequence ID" value="XM_003743670.2"/>
</dbReference>
<evidence type="ECO:0000256" key="11">
    <source>
        <dbReference type="SAM" id="SignalP"/>
    </source>
</evidence>
<keyword evidence="6" id="KW-1015">Disulfide bond</keyword>
<dbReference type="InterPro" id="IPR008979">
    <property type="entry name" value="Galactose-bd-like_sf"/>
</dbReference>
<feature type="transmembrane region" description="Helical" evidence="10">
    <location>
        <begin position="451"/>
        <end position="479"/>
    </location>
</feature>
<feature type="domain" description="Sushi" evidence="13">
    <location>
        <begin position="26"/>
        <end position="90"/>
    </location>
</feature>
<dbReference type="SMART" id="SM00607">
    <property type="entry name" value="FTP"/>
    <property type="match status" value="1"/>
</dbReference>
<evidence type="ECO:0000256" key="3">
    <source>
        <dbReference type="ARBA" id="ARBA00022729"/>
    </source>
</evidence>
<dbReference type="SMART" id="SM00032">
    <property type="entry name" value="CCP"/>
    <property type="match status" value="2"/>
</dbReference>
<dbReference type="SUPFAM" id="SSF49785">
    <property type="entry name" value="Galactose-binding domain-like"/>
    <property type="match status" value="1"/>
</dbReference>
<keyword evidence="10" id="KW-0472">Membrane</keyword>
<feature type="compositionally biased region" description="Basic and acidic residues" evidence="9">
    <location>
        <begin position="520"/>
        <end position="538"/>
    </location>
</feature>
<evidence type="ECO:0000256" key="1">
    <source>
        <dbReference type="ARBA" id="ARBA00022659"/>
    </source>
</evidence>
<feature type="signal peptide" evidence="11">
    <location>
        <begin position="1"/>
        <end position="25"/>
    </location>
</feature>
<dbReference type="PANTHER" id="PTHR19325">
    <property type="entry name" value="COMPLEMENT COMPONENT-RELATED SUSHI DOMAIN-CONTAINING"/>
    <property type="match status" value="1"/>
</dbReference>
<feature type="chain" id="PRO_5042491168" evidence="11">
    <location>
        <begin position="26"/>
        <end position="538"/>
    </location>
</feature>
<dbReference type="Gene3D" id="3.10.100.10">
    <property type="entry name" value="Mannose-Binding Protein A, subunit A"/>
    <property type="match status" value="1"/>
</dbReference>
<feature type="domain" description="C-type lectin" evidence="12">
    <location>
        <begin position="251"/>
        <end position="365"/>
    </location>
</feature>
<name>A0AAJ6VXL1_9ACAR</name>
<dbReference type="PANTHER" id="PTHR19325:SF575">
    <property type="entry name" value="LOCOMOTION-RELATED PROTEIN HIKARU GENKI"/>
    <property type="match status" value="1"/>
</dbReference>
<keyword evidence="3 11" id="KW-0732">Signal</keyword>